<reference evidence="2" key="2">
    <citation type="journal article" date="2017" name="Genome Announc.">
        <title>Draft genome sequence of Paludibacter jiangxiensis NM7(T), a propionate-producing fermentative bacterium.</title>
        <authorList>
            <person name="Qiu Y.-L."/>
            <person name="Tourlousse D.M."/>
            <person name="Matsuura N."/>
            <person name="Ohashi A."/>
            <person name="Sekiguchi Y."/>
        </authorList>
    </citation>
    <scope>NUCLEOTIDE SEQUENCE [LARGE SCALE GENOMIC DNA]</scope>
    <source>
        <strain evidence="2">NM7</strain>
    </source>
</reference>
<reference evidence="2" key="1">
    <citation type="submission" date="2016-04" db="EMBL/GenBank/DDBJ databases">
        <title>Draft genome sequence of Paludibacter jiangxiensis strain NM7.</title>
        <authorList>
            <person name="Qiu Y."/>
            <person name="Matsuura N."/>
            <person name="Ohashi A."/>
            <person name="Tourlousse M.D."/>
            <person name="Sekiguchi Y."/>
        </authorList>
    </citation>
    <scope>NUCLEOTIDE SEQUENCE [LARGE SCALE GENOMIC DNA]</scope>
    <source>
        <strain evidence="2">NM7</strain>
    </source>
</reference>
<dbReference type="STRING" id="681398.PJIAN_3623"/>
<proteinExistence type="predicted"/>
<name>A0A161LEU2_9BACT</name>
<sequence length="72" mass="8638">MYIKQLEKKLFNNKLQHGNAVFRSSNLGKNRHSLKLRARLLLFYKPSASLHLFQVYLMFCADYHFILCSFER</sequence>
<organism evidence="1 2">
    <name type="scientific">Paludibacter jiangxiensis</name>
    <dbReference type="NCBI Taxonomy" id="681398"/>
    <lineage>
        <taxon>Bacteria</taxon>
        <taxon>Pseudomonadati</taxon>
        <taxon>Bacteroidota</taxon>
        <taxon>Bacteroidia</taxon>
        <taxon>Bacteroidales</taxon>
        <taxon>Paludibacteraceae</taxon>
        <taxon>Paludibacter</taxon>
    </lineage>
</organism>
<dbReference type="EMBL" id="BDCR01000003">
    <property type="protein sequence ID" value="GAT63305.1"/>
    <property type="molecule type" value="Genomic_DNA"/>
</dbReference>
<evidence type="ECO:0000313" key="1">
    <source>
        <dbReference type="EMBL" id="GAT63305.1"/>
    </source>
</evidence>
<evidence type="ECO:0000313" key="2">
    <source>
        <dbReference type="Proteomes" id="UP000076586"/>
    </source>
</evidence>
<dbReference type="AlphaFoldDB" id="A0A161LEU2"/>
<accession>A0A161LEU2</accession>
<protein>
    <submittedName>
        <fullName evidence="1">Uncharacterized protein</fullName>
    </submittedName>
</protein>
<dbReference type="Proteomes" id="UP000076586">
    <property type="component" value="Unassembled WGS sequence"/>
</dbReference>
<comment type="caution">
    <text evidence="1">The sequence shown here is derived from an EMBL/GenBank/DDBJ whole genome shotgun (WGS) entry which is preliminary data.</text>
</comment>
<keyword evidence="2" id="KW-1185">Reference proteome</keyword>
<gene>
    <name evidence="1" type="ORF">PJIAN_3623</name>
</gene>